<evidence type="ECO:0000313" key="4">
    <source>
        <dbReference type="Proteomes" id="UP001589610"/>
    </source>
</evidence>
<dbReference type="PROSITE" id="PS50837">
    <property type="entry name" value="NACHT"/>
    <property type="match status" value="1"/>
</dbReference>
<feature type="domain" description="NACHT" evidence="2">
    <location>
        <begin position="140"/>
        <end position="263"/>
    </location>
</feature>
<feature type="transmembrane region" description="Helical" evidence="1">
    <location>
        <begin position="26"/>
        <end position="46"/>
    </location>
</feature>
<dbReference type="SUPFAM" id="SSF52540">
    <property type="entry name" value="P-loop containing nucleoside triphosphate hydrolases"/>
    <property type="match status" value="1"/>
</dbReference>
<feature type="transmembrane region" description="Helical" evidence="1">
    <location>
        <begin position="462"/>
        <end position="480"/>
    </location>
</feature>
<feature type="transmembrane region" description="Helical" evidence="1">
    <location>
        <begin position="505"/>
        <end position="526"/>
    </location>
</feature>
<dbReference type="RefSeq" id="WP_386163982.1">
    <property type="nucleotide sequence ID" value="NZ_JBHMBS010000057.1"/>
</dbReference>
<accession>A0ABV5TT85</accession>
<reference evidence="3 4" key="1">
    <citation type="submission" date="2024-09" db="EMBL/GenBank/DDBJ databases">
        <authorList>
            <person name="Sun Q."/>
            <person name="Mori K."/>
        </authorList>
    </citation>
    <scope>NUCLEOTIDE SEQUENCE [LARGE SCALE GENOMIC DNA]</scope>
    <source>
        <strain evidence="3 4">JCM 3028</strain>
    </source>
</reference>
<feature type="transmembrane region" description="Helical" evidence="1">
    <location>
        <begin position="436"/>
        <end position="456"/>
    </location>
</feature>
<keyword evidence="1" id="KW-0472">Membrane</keyword>
<dbReference type="Gene3D" id="3.40.50.300">
    <property type="entry name" value="P-loop containing nucleotide triphosphate hydrolases"/>
    <property type="match status" value="1"/>
</dbReference>
<organism evidence="3 4">
    <name type="scientific">Streptosporangium vulgare</name>
    <dbReference type="NCBI Taxonomy" id="46190"/>
    <lineage>
        <taxon>Bacteria</taxon>
        <taxon>Bacillati</taxon>
        <taxon>Actinomycetota</taxon>
        <taxon>Actinomycetes</taxon>
        <taxon>Streptosporangiales</taxon>
        <taxon>Streptosporangiaceae</taxon>
        <taxon>Streptosporangium</taxon>
    </lineage>
</organism>
<keyword evidence="4" id="KW-1185">Reference proteome</keyword>
<feature type="transmembrane region" description="Helical" evidence="1">
    <location>
        <begin position="601"/>
        <end position="619"/>
    </location>
</feature>
<evidence type="ECO:0000256" key="1">
    <source>
        <dbReference type="SAM" id="Phobius"/>
    </source>
</evidence>
<keyword evidence="1" id="KW-1133">Transmembrane helix</keyword>
<sequence length="697" mass="74391">MFITTVSAMSFYLFTRDKLEVADQSASVIGAFLALSSLALTLYGMLADRLARSTPTPTDPEETIAAAKKALTGLVFQQWRTEAAIRSLDDPEPIPISWHLVDDAGVMDHPRLVGENLLTFSGSSDQIPKLVRAFQGLRRRRLVITGGPGSGKTTLAIQLLLHLASPERDEADPVPVLVPVNGWDTTAHLRLHDWLATRLPSDYPALTAPQFGTGAAKALLDHGHILPILDGLDEIPPQARIAVISALNRWLASGDQFILTSRTTEYDQAVRQAGDVLTAAAVIAPAAITPDDAETYLRTTLPPTPRHDWAPIWAALRDGSRPGLSRLAETALGLWLIRTVHITPAADPVPLTGPLAQQDATLRAHLFDHLIAAVINDRLPSRSPAGHFRPRIAWNPDRARDHLTYLARVLQDHDTYDLAWWHLAQHTIPHGERRRVTWQVGLLSGIAVGLAVGLAGGIREGVMIGLGFGIAAGLAGGTWFSETPGHADLHLPGSPADLIEHMRNVLGGVLAVVLAAGLVVGLTIGLATGFTVGLAVVLTSVLAAVLAAGVMEWAEQPASSTVATTPLTSWKADRTLTLLRTMTFGLPFGIAGGIAGGIADGLTVGIAIGIAAGIAFGIAKGNHRAWLAYTIAVWRLAKKKHLPRKLMAFLDDAHRLGLLRTVGPIYQFRHAELQDHLAALPAPSGTATTPRSTENAT</sequence>
<dbReference type="InterPro" id="IPR027417">
    <property type="entry name" value="P-loop_NTPase"/>
</dbReference>
<gene>
    <name evidence="3" type="ORF">ACFFRH_43365</name>
</gene>
<dbReference type="InterPro" id="IPR007111">
    <property type="entry name" value="NACHT_NTPase"/>
</dbReference>
<dbReference type="Pfam" id="PF05729">
    <property type="entry name" value="NACHT"/>
    <property type="match status" value="1"/>
</dbReference>
<feature type="transmembrane region" description="Helical" evidence="1">
    <location>
        <begin position="532"/>
        <end position="554"/>
    </location>
</feature>
<protein>
    <submittedName>
        <fullName evidence="3">NACHT domain-containing protein</fullName>
    </submittedName>
</protein>
<dbReference type="EMBL" id="JBHMBS010000057">
    <property type="protein sequence ID" value="MFB9682348.1"/>
    <property type="molecule type" value="Genomic_DNA"/>
</dbReference>
<evidence type="ECO:0000259" key="2">
    <source>
        <dbReference type="PROSITE" id="PS50837"/>
    </source>
</evidence>
<comment type="caution">
    <text evidence="3">The sequence shown here is derived from an EMBL/GenBank/DDBJ whole genome shotgun (WGS) entry which is preliminary data.</text>
</comment>
<evidence type="ECO:0000313" key="3">
    <source>
        <dbReference type="EMBL" id="MFB9682348.1"/>
    </source>
</evidence>
<proteinExistence type="predicted"/>
<name>A0ABV5TT85_9ACTN</name>
<keyword evidence="1" id="KW-0812">Transmembrane</keyword>
<dbReference type="Proteomes" id="UP001589610">
    <property type="component" value="Unassembled WGS sequence"/>
</dbReference>